<protein>
    <submittedName>
        <fullName evidence="1">Uncharacterized protein</fullName>
    </submittedName>
</protein>
<dbReference type="EMBL" id="JYDS01000002">
    <property type="protein sequence ID" value="KRZ34835.1"/>
    <property type="molecule type" value="Genomic_DNA"/>
</dbReference>
<comment type="caution">
    <text evidence="1">The sequence shown here is derived from an EMBL/GenBank/DDBJ whole genome shotgun (WGS) entry which is preliminary data.</text>
</comment>
<evidence type="ECO:0000313" key="2">
    <source>
        <dbReference type="Proteomes" id="UP000054805"/>
    </source>
</evidence>
<sequence>MGNHHFYVTKCQISKISNQKIILTFIFITRELKPLITKGFSPAGNRTRVARVTGGNTHHYTTEDIKCASFFWKHFSAVRFIYLFQSQFCAILNKTIQSVVFPEISTFQLVNFLKLCHIIIYDKGDIAFSPAGNRTRVAHVTGGNTHHYTTEDDDLIFLYLFLLKKIMNQVMNEMRTFKYKQALLLIVDSCRNEKGKENQFFNKTDRSIGKKNMKIFANSKLFAQMQLSVDLKLTF</sequence>
<accession>A0A0V1JIM2</accession>
<organism evidence="1 2">
    <name type="scientific">Trichinella pseudospiralis</name>
    <name type="common">Parasitic roundworm</name>
    <dbReference type="NCBI Taxonomy" id="6337"/>
    <lineage>
        <taxon>Eukaryota</taxon>
        <taxon>Metazoa</taxon>
        <taxon>Ecdysozoa</taxon>
        <taxon>Nematoda</taxon>
        <taxon>Enoplea</taxon>
        <taxon>Dorylaimia</taxon>
        <taxon>Trichinellida</taxon>
        <taxon>Trichinellidae</taxon>
        <taxon>Trichinella</taxon>
    </lineage>
</organism>
<dbReference type="AlphaFoldDB" id="A0A0V1JIM2"/>
<proteinExistence type="predicted"/>
<evidence type="ECO:0000313" key="1">
    <source>
        <dbReference type="EMBL" id="KRZ34835.1"/>
    </source>
</evidence>
<name>A0A0V1JIM2_TRIPS</name>
<gene>
    <name evidence="1" type="ORF">T4B_13398</name>
</gene>
<keyword evidence="2" id="KW-1185">Reference proteome</keyword>
<reference evidence="1 2" key="1">
    <citation type="submission" date="2015-01" db="EMBL/GenBank/DDBJ databases">
        <title>Evolution of Trichinella species and genotypes.</title>
        <authorList>
            <person name="Korhonen P.K."/>
            <person name="Edoardo P."/>
            <person name="Giuseppe L.R."/>
            <person name="Gasser R.B."/>
        </authorList>
    </citation>
    <scope>NUCLEOTIDE SEQUENCE [LARGE SCALE GENOMIC DNA]</scope>
    <source>
        <strain evidence="1">ISS588</strain>
    </source>
</reference>
<dbReference type="Proteomes" id="UP000054805">
    <property type="component" value="Unassembled WGS sequence"/>
</dbReference>